<dbReference type="PANTHER" id="PTHR46796">
    <property type="entry name" value="HTH-TYPE TRANSCRIPTIONAL ACTIVATOR RHAS-RELATED"/>
    <property type="match status" value="1"/>
</dbReference>
<organism evidence="5 6">
    <name type="scientific">Rufibacter hautae</name>
    <dbReference type="NCBI Taxonomy" id="2595005"/>
    <lineage>
        <taxon>Bacteria</taxon>
        <taxon>Pseudomonadati</taxon>
        <taxon>Bacteroidota</taxon>
        <taxon>Cytophagia</taxon>
        <taxon>Cytophagales</taxon>
        <taxon>Hymenobacteraceae</taxon>
        <taxon>Rufibacter</taxon>
    </lineage>
</organism>
<dbReference type="Pfam" id="PF12833">
    <property type="entry name" value="HTH_18"/>
    <property type="match status" value="1"/>
</dbReference>
<evidence type="ECO:0000259" key="4">
    <source>
        <dbReference type="PROSITE" id="PS01124"/>
    </source>
</evidence>
<dbReference type="Gene3D" id="1.10.10.60">
    <property type="entry name" value="Homeodomain-like"/>
    <property type="match status" value="1"/>
</dbReference>
<evidence type="ECO:0000256" key="3">
    <source>
        <dbReference type="ARBA" id="ARBA00023163"/>
    </source>
</evidence>
<accession>A0A5B6TKK6</accession>
<gene>
    <name evidence="5" type="ORF">FOA19_07655</name>
</gene>
<protein>
    <submittedName>
        <fullName evidence="5">AraC family transcriptional regulator</fullName>
    </submittedName>
</protein>
<proteinExistence type="predicted"/>
<keyword evidence="6" id="KW-1185">Reference proteome</keyword>
<dbReference type="PANTHER" id="PTHR46796:SF13">
    <property type="entry name" value="HTH-TYPE TRANSCRIPTIONAL ACTIVATOR RHAS"/>
    <property type="match status" value="1"/>
</dbReference>
<dbReference type="RefSeq" id="WP_149090147.1">
    <property type="nucleotide sequence ID" value="NZ_VKKY01000001.1"/>
</dbReference>
<dbReference type="SUPFAM" id="SSF46689">
    <property type="entry name" value="Homeodomain-like"/>
    <property type="match status" value="1"/>
</dbReference>
<dbReference type="InterPro" id="IPR018060">
    <property type="entry name" value="HTH_AraC"/>
</dbReference>
<keyword evidence="2" id="KW-0238">DNA-binding</keyword>
<name>A0A5B6TKK6_9BACT</name>
<dbReference type="Pfam" id="PF20240">
    <property type="entry name" value="DUF6597"/>
    <property type="match status" value="1"/>
</dbReference>
<feature type="domain" description="HTH araC/xylS-type" evidence="4">
    <location>
        <begin position="159"/>
        <end position="260"/>
    </location>
</feature>
<dbReference type="AlphaFoldDB" id="A0A5B6TKK6"/>
<evidence type="ECO:0000313" key="6">
    <source>
        <dbReference type="Proteomes" id="UP000324133"/>
    </source>
</evidence>
<dbReference type="OrthoDB" id="635259at2"/>
<dbReference type="InterPro" id="IPR046532">
    <property type="entry name" value="DUF6597"/>
</dbReference>
<dbReference type="SMART" id="SM00342">
    <property type="entry name" value="HTH_ARAC"/>
    <property type="match status" value="1"/>
</dbReference>
<keyword evidence="3" id="KW-0804">Transcription</keyword>
<dbReference type="Proteomes" id="UP000324133">
    <property type="component" value="Unassembled WGS sequence"/>
</dbReference>
<evidence type="ECO:0000313" key="5">
    <source>
        <dbReference type="EMBL" id="KAA3440516.1"/>
    </source>
</evidence>
<dbReference type="PROSITE" id="PS01124">
    <property type="entry name" value="HTH_ARAC_FAMILY_2"/>
    <property type="match status" value="1"/>
</dbReference>
<dbReference type="GO" id="GO:0003700">
    <property type="term" value="F:DNA-binding transcription factor activity"/>
    <property type="evidence" value="ECO:0007669"/>
    <property type="project" value="InterPro"/>
</dbReference>
<dbReference type="GO" id="GO:0043565">
    <property type="term" value="F:sequence-specific DNA binding"/>
    <property type="evidence" value="ECO:0007669"/>
    <property type="project" value="InterPro"/>
</dbReference>
<dbReference type="EMBL" id="VKKY01000001">
    <property type="protein sequence ID" value="KAA3440516.1"/>
    <property type="molecule type" value="Genomic_DNA"/>
</dbReference>
<dbReference type="InterPro" id="IPR009057">
    <property type="entry name" value="Homeodomain-like_sf"/>
</dbReference>
<reference evidence="5 6" key="1">
    <citation type="submission" date="2019-07" db="EMBL/GenBank/DDBJ databases">
        <title>Rufibacter sp. nov., isolated from lake sediment.</title>
        <authorList>
            <person name="Qu J.-H."/>
        </authorList>
    </citation>
    <scope>NUCLEOTIDE SEQUENCE [LARGE SCALE GENOMIC DNA]</scope>
    <source>
        <strain evidence="5 6">NBS58-1</strain>
    </source>
</reference>
<comment type="caution">
    <text evidence="5">The sequence shown here is derived from an EMBL/GenBank/DDBJ whole genome shotgun (WGS) entry which is preliminary data.</text>
</comment>
<evidence type="ECO:0000256" key="2">
    <source>
        <dbReference type="ARBA" id="ARBA00023125"/>
    </source>
</evidence>
<evidence type="ECO:0000256" key="1">
    <source>
        <dbReference type="ARBA" id="ARBA00023015"/>
    </source>
</evidence>
<dbReference type="InterPro" id="IPR050204">
    <property type="entry name" value="AraC_XylS_family_regulators"/>
</dbReference>
<sequence length="269" mass="30806">MAHTTSYRQIPPPPHLAEYVRHFWIAEGQDISAPYHFSSVANGCAQLTFHYKGSFMAPGTEQTVPEFYLQGPSSKPTKLVTQESFGILGAALYPYTASLLFKTPGQEVRDQARPMQEMLGSGLRQLEEQITTSASTEERLDLLVQFLTEQLLQEKNPDAPLQQLIKAEIDAGQQPDVENLYEQMHTSRRQFERRFKNLLGFSPREYAKIQRFRYALQQYLEAPNQSFTQLALNSGYYDQAHFNRDFKELSGVTPRTFFSEDPQDPGLRI</sequence>
<keyword evidence="1" id="KW-0805">Transcription regulation</keyword>